<evidence type="ECO:0000313" key="3">
    <source>
        <dbReference type="Proteomes" id="UP001148838"/>
    </source>
</evidence>
<evidence type="ECO:0000256" key="1">
    <source>
        <dbReference type="SAM" id="MobiDB-lite"/>
    </source>
</evidence>
<keyword evidence="3" id="KW-1185">Reference proteome</keyword>
<dbReference type="EMBL" id="JAJSOF020000033">
    <property type="protein sequence ID" value="KAJ4430413.1"/>
    <property type="molecule type" value="Genomic_DNA"/>
</dbReference>
<sequence>MPYFSGTMSGHMWRGLCKSSSKNDGYHCFPGLHVRQTFRPSNMSGICGRQHSLKCEKGKWSRPVFPVVQQEEVESIPARSYECTMVHRVFRGEEMIVCITCYRREMSWATILLKPHYCSCYQWNVLQKLVENVLQEVSIHDTTQSIFKEIKSNDSVSEDATPDIDLPPTMLLEGEEEEEEEDDDDDDDLRTEEVVESSLRFRRT</sequence>
<reference evidence="2 3" key="1">
    <citation type="journal article" date="2022" name="Allergy">
        <title>Genome assembly and annotation of Periplaneta americana reveal a comprehensive cockroach allergen profile.</title>
        <authorList>
            <person name="Wang L."/>
            <person name="Xiong Q."/>
            <person name="Saelim N."/>
            <person name="Wang L."/>
            <person name="Nong W."/>
            <person name="Wan A.T."/>
            <person name="Shi M."/>
            <person name="Liu X."/>
            <person name="Cao Q."/>
            <person name="Hui J.H.L."/>
            <person name="Sookrung N."/>
            <person name="Leung T.F."/>
            <person name="Tungtrongchitr A."/>
            <person name="Tsui S.K.W."/>
        </authorList>
    </citation>
    <scope>NUCLEOTIDE SEQUENCE [LARGE SCALE GENOMIC DNA]</scope>
    <source>
        <strain evidence="2">PWHHKU_190912</strain>
    </source>
</reference>
<protein>
    <submittedName>
        <fullName evidence="2">Uncharacterized protein</fullName>
    </submittedName>
</protein>
<gene>
    <name evidence="2" type="ORF">ANN_22629</name>
</gene>
<feature type="region of interest" description="Disordered" evidence="1">
    <location>
        <begin position="154"/>
        <end position="204"/>
    </location>
</feature>
<accession>A0ABQ8S8Y2</accession>
<comment type="caution">
    <text evidence="2">The sequence shown here is derived from an EMBL/GenBank/DDBJ whole genome shotgun (WGS) entry which is preliminary data.</text>
</comment>
<proteinExistence type="predicted"/>
<organism evidence="2 3">
    <name type="scientific">Periplaneta americana</name>
    <name type="common">American cockroach</name>
    <name type="synonym">Blatta americana</name>
    <dbReference type="NCBI Taxonomy" id="6978"/>
    <lineage>
        <taxon>Eukaryota</taxon>
        <taxon>Metazoa</taxon>
        <taxon>Ecdysozoa</taxon>
        <taxon>Arthropoda</taxon>
        <taxon>Hexapoda</taxon>
        <taxon>Insecta</taxon>
        <taxon>Pterygota</taxon>
        <taxon>Neoptera</taxon>
        <taxon>Polyneoptera</taxon>
        <taxon>Dictyoptera</taxon>
        <taxon>Blattodea</taxon>
        <taxon>Blattoidea</taxon>
        <taxon>Blattidae</taxon>
        <taxon>Blattinae</taxon>
        <taxon>Periplaneta</taxon>
    </lineage>
</organism>
<evidence type="ECO:0000313" key="2">
    <source>
        <dbReference type="EMBL" id="KAJ4430413.1"/>
    </source>
</evidence>
<name>A0ABQ8S8Y2_PERAM</name>
<dbReference type="Proteomes" id="UP001148838">
    <property type="component" value="Unassembled WGS sequence"/>
</dbReference>
<feature type="compositionally biased region" description="Acidic residues" evidence="1">
    <location>
        <begin position="173"/>
        <end position="190"/>
    </location>
</feature>